<dbReference type="KEGG" id="slb:AWJ20_574"/>
<dbReference type="RefSeq" id="XP_018734801.1">
    <property type="nucleotide sequence ID" value="XM_018882521.1"/>
</dbReference>
<evidence type="ECO:0000256" key="4">
    <source>
        <dbReference type="SAM" id="MobiDB-lite"/>
    </source>
</evidence>
<feature type="compositionally biased region" description="Basic and acidic residues" evidence="4">
    <location>
        <begin position="374"/>
        <end position="408"/>
    </location>
</feature>
<dbReference type="GO" id="GO:0005634">
    <property type="term" value="C:nucleus"/>
    <property type="evidence" value="ECO:0007669"/>
    <property type="project" value="UniProtKB-UniRule"/>
</dbReference>
<gene>
    <name evidence="6" type="ORF">AWJ20_574</name>
</gene>
<keyword evidence="3" id="KW-0238">DNA-binding</keyword>
<dbReference type="SUPFAM" id="SSF54373">
    <property type="entry name" value="FAD-linked reductases, C-terminal domain"/>
    <property type="match status" value="1"/>
</dbReference>
<evidence type="ECO:0000256" key="2">
    <source>
        <dbReference type="ARBA" id="ARBA00023002"/>
    </source>
</evidence>
<feature type="region of interest" description="Disordered" evidence="4">
    <location>
        <begin position="161"/>
        <end position="247"/>
    </location>
</feature>
<reference evidence="6 7" key="1">
    <citation type="submission" date="2016-02" db="EMBL/GenBank/DDBJ databases">
        <title>Complete genome sequence and transcriptome regulation of the pentose utilising yeast Sugiyamaella lignohabitans.</title>
        <authorList>
            <person name="Bellasio M."/>
            <person name="Peymann A."/>
            <person name="Valli M."/>
            <person name="Sipitzky M."/>
            <person name="Graf A."/>
            <person name="Sauer M."/>
            <person name="Marx H."/>
            <person name="Mattanovich D."/>
        </authorList>
    </citation>
    <scope>NUCLEOTIDE SEQUENCE [LARGE SCALE GENOMIC DNA]</scope>
    <source>
        <strain evidence="6 7">CBS 10342</strain>
    </source>
</reference>
<evidence type="ECO:0000256" key="3">
    <source>
        <dbReference type="PROSITE-ProRule" id="PRU00267"/>
    </source>
</evidence>
<dbReference type="InterPro" id="IPR036188">
    <property type="entry name" value="FAD/NAD-bd_sf"/>
</dbReference>
<dbReference type="PROSITE" id="PS50118">
    <property type="entry name" value="HMG_BOX_2"/>
    <property type="match status" value="1"/>
</dbReference>
<dbReference type="GO" id="GO:0003677">
    <property type="term" value="F:DNA binding"/>
    <property type="evidence" value="ECO:0007669"/>
    <property type="project" value="UniProtKB-UniRule"/>
</dbReference>
<dbReference type="AlphaFoldDB" id="A0A167D0D8"/>
<comment type="similarity">
    <text evidence="1">Belongs to the flavin monoamine oxidase family.</text>
</comment>
<feature type="domain" description="HMG box" evidence="5">
    <location>
        <begin position="287"/>
        <end position="367"/>
    </location>
</feature>
<accession>A0A167D0D8</accession>
<feature type="region of interest" description="Disordered" evidence="4">
    <location>
        <begin position="374"/>
        <end position="417"/>
    </location>
</feature>
<dbReference type="InterPro" id="IPR002937">
    <property type="entry name" value="Amino_oxidase"/>
</dbReference>
<dbReference type="SUPFAM" id="SSF51905">
    <property type="entry name" value="FAD/NAD(P)-binding domain"/>
    <property type="match status" value="1"/>
</dbReference>
<dbReference type="InterPro" id="IPR050281">
    <property type="entry name" value="Flavin_monoamine_oxidase"/>
</dbReference>
<evidence type="ECO:0000313" key="7">
    <source>
        <dbReference type="Proteomes" id="UP000189580"/>
    </source>
</evidence>
<protein>
    <recommendedName>
        <fullName evidence="5">HMG box domain-containing protein</fullName>
    </recommendedName>
</protein>
<proteinExistence type="inferred from homology"/>
<dbReference type="CDD" id="cd00084">
    <property type="entry name" value="HMG-box_SF"/>
    <property type="match status" value="1"/>
</dbReference>
<organism evidence="6 7">
    <name type="scientific">Sugiyamaella lignohabitans</name>
    <dbReference type="NCBI Taxonomy" id="796027"/>
    <lineage>
        <taxon>Eukaryota</taxon>
        <taxon>Fungi</taxon>
        <taxon>Dikarya</taxon>
        <taxon>Ascomycota</taxon>
        <taxon>Saccharomycotina</taxon>
        <taxon>Dipodascomycetes</taxon>
        <taxon>Dipodascales</taxon>
        <taxon>Trichomonascaceae</taxon>
        <taxon>Sugiyamaella</taxon>
    </lineage>
</organism>
<dbReference type="OrthoDB" id="5046242at2759"/>
<dbReference type="PANTHER" id="PTHR10742">
    <property type="entry name" value="FLAVIN MONOAMINE OXIDASE"/>
    <property type="match status" value="1"/>
</dbReference>
<dbReference type="Pfam" id="PF01593">
    <property type="entry name" value="Amino_oxidase"/>
    <property type="match status" value="1"/>
</dbReference>
<dbReference type="SUPFAM" id="SSF47095">
    <property type="entry name" value="HMG-box"/>
    <property type="match status" value="1"/>
</dbReference>
<dbReference type="GO" id="GO:0016491">
    <property type="term" value="F:oxidoreductase activity"/>
    <property type="evidence" value="ECO:0007669"/>
    <property type="project" value="UniProtKB-KW"/>
</dbReference>
<keyword evidence="7" id="KW-1185">Reference proteome</keyword>
<dbReference type="GeneID" id="30037621"/>
<dbReference type="EMBL" id="CP014501">
    <property type="protein sequence ID" value="ANB12324.1"/>
    <property type="molecule type" value="Genomic_DNA"/>
</dbReference>
<dbReference type="GO" id="GO:0050660">
    <property type="term" value="F:flavin adenine dinucleotide binding"/>
    <property type="evidence" value="ECO:0007669"/>
    <property type="project" value="TreeGrafter"/>
</dbReference>
<feature type="DNA-binding region" description="HMG box" evidence="3">
    <location>
        <begin position="287"/>
        <end position="367"/>
    </location>
</feature>
<dbReference type="Gene3D" id="3.50.50.60">
    <property type="entry name" value="FAD/NAD(P)-binding domain"/>
    <property type="match status" value="1"/>
</dbReference>
<keyword evidence="3" id="KW-0539">Nucleus</keyword>
<dbReference type="GO" id="GO:0006338">
    <property type="term" value="P:chromatin remodeling"/>
    <property type="evidence" value="ECO:0007669"/>
    <property type="project" value="TreeGrafter"/>
</dbReference>
<dbReference type="Gene3D" id="1.10.30.10">
    <property type="entry name" value="High mobility group box domain"/>
    <property type="match status" value="1"/>
</dbReference>
<dbReference type="PANTHER" id="PTHR10742:SF386">
    <property type="entry name" value="LYSINE-SPECIFIC HISTONE DEMETHYLASE 1A"/>
    <property type="match status" value="1"/>
</dbReference>
<evidence type="ECO:0000256" key="1">
    <source>
        <dbReference type="ARBA" id="ARBA00005995"/>
    </source>
</evidence>
<dbReference type="Proteomes" id="UP000189580">
    <property type="component" value="Chromosome a"/>
</dbReference>
<dbReference type="InterPro" id="IPR009071">
    <property type="entry name" value="HMG_box_dom"/>
</dbReference>
<name>A0A167D0D8_9ASCO</name>
<evidence type="ECO:0000313" key="6">
    <source>
        <dbReference type="EMBL" id="ANB12324.1"/>
    </source>
</evidence>
<evidence type="ECO:0000259" key="5">
    <source>
        <dbReference type="PROSITE" id="PS50118"/>
    </source>
</evidence>
<keyword evidence="2" id="KW-0560">Oxidoreductase</keyword>
<feature type="compositionally biased region" description="Polar residues" evidence="4">
    <location>
        <begin position="161"/>
        <end position="180"/>
    </location>
</feature>
<sequence>MNQEDFENIRGEFYMFWNCSKAVGKPCLVGLLTGNAAVAATNEPDDIIVEKARAAASRLASKAYRGSVKIVESVVTRWQIDQFSRGSYSYVGLEATGADFDVLARPIGHSLFFAGEATCRTHPGTVHGAYISGLRAASETLTSLIGEIEIPYPLIPSKDGSGSRSHYATAASSQVGSSMVTPIPPISKNLSPLGPQYGIRSGGDHNHHSSSLRSSTVPDLPHSDVPHDEYYDDSSDSGAPSKHVDHSKLDLVESALMKLREERISHDNERMRHDLVMELGERPVKPERLGANPFLIFQKDFWEKCRQETDLAKQKASGDANAKAARNEVRAALGKMWREFPEEKKIPYLEATKNIKDENNKKSDEFRKKLRQYDSEAEDFRRRWKEENATEPSSEERRLERILDDANYHNRTKKRKR</sequence>
<dbReference type="Gene3D" id="3.90.660.10">
    <property type="match status" value="1"/>
</dbReference>
<dbReference type="GO" id="GO:0003682">
    <property type="term" value="F:chromatin binding"/>
    <property type="evidence" value="ECO:0007669"/>
    <property type="project" value="TreeGrafter"/>
</dbReference>
<dbReference type="InterPro" id="IPR036910">
    <property type="entry name" value="HMG_box_dom_sf"/>
</dbReference>